<dbReference type="FunFam" id="3.40.50.2300:FF:000188">
    <property type="entry name" value="Glutamate receptor"/>
    <property type="match status" value="1"/>
</dbReference>
<dbReference type="InterPro" id="IPR028082">
    <property type="entry name" value="Peripla_BP_I"/>
</dbReference>
<feature type="chain" id="PRO_5043810063" description="Glutamate receptor" evidence="18">
    <location>
        <begin position="22"/>
        <end position="964"/>
    </location>
</feature>
<dbReference type="FunFam" id="1.10.287.70:FF:000037">
    <property type="entry name" value="Glutamate receptor"/>
    <property type="match status" value="1"/>
</dbReference>
<comment type="subunit">
    <text evidence="3">May form heteromers.</text>
</comment>
<dbReference type="PRINTS" id="PR00248">
    <property type="entry name" value="GPCRMGR"/>
</dbReference>
<feature type="signal peptide" evidence="18">
    <location>
        <begin position="1"/>
        <end position="21"/>
    </location>
</feature>
<dbReference type="PANTHER" id="PTHR34836">
    <property type="entry name" value="OS06G0188250 PROTEIN"/>
    <property type="match status" value="1"/>
</dbReference>
<evidence type="ECO:0000256" key="3">
    <source>
        <dbReference type="ARBA" id="ARBA00011095"/>
    </source>
</evidence>
<evidence type="ECO:0000256" key="1">
    <source>
        <dbReference type="ARBA" id="ARBA00004141"/>
    </source>
</evidence>
<keyword evidence="10 15" id="KW-0675">Receptor</keyword>
<dbReference type="FunFam" id="3.40.50.2300:FF:000310">
    <property type="entry name" value="Glutamate receptor"/>
    <property type="match status" value="1"/>
</dbReference>
<evidence type="ECO:0000256" key="17">
    <source>
        <dbReference type="SAM" id="Phobius"/>
    </source>
</evidence>
<gene>
    <name evidence="20" type="primary">GLR2.8</name>
    <name evidence="20" type="ORF">QJS10_CPB18g00245</name>
</gene>
<evidence type="ECO:0000256" key="2">
    <source>
        <dbReference type="ARBA" id="ARBA00008685"/>
    </source>
</evidence>
<evidence type="ECO:0000256" key="15">
    <source>
        <dbReference type="PIRNR" id="PIRNR037090"/>
    </source>
</evidence>
<keyword evidence="5 17" id="KW-0812">Transmembrane</keyword>
<dbReference type="GO" id="GO:0015276">
    <property type="term" value="F:ligand-gated monoatomic ion channel activity"/>
    <property type="evidence" value="ECO:0007669"/>
    <property type="project" value="InterPro"/>
</dbReference>
<dbReference type="InterPro" id="IPR001320">
    <property type="entry name" value="Iontro_rcpt_C"/>
</dbReference>
<dbReference type="GO" id="GO:0004930">
    <property type="term" value="F:G protein-coupled receptor activity"/>
    <property type="evidence" value="ECO:0007669"/>
    <property type="project" value="InterPro"/>
</dbReference>
<dbReference type="Pfam" id="PF01094">
    <property type="entry name" value="ANF_receptor"/>
    <property type="match status" value="1"/>
</dbReference>
<evidence type="ECO:0000259" key="19">
    <source>
        <dbReference type="SMART" id="SM00079"/>
    </source>
</evidence>
<evidence type="ECO:0000256" key="8">
    <source>
        <dbReference type="ARBA" id="ARBA00023065"/>
    </source>
</evidence>
<evidence type="ECO:0000256" key="16">
    <source>
        <dbReference type="PIRSR" id="PIRSR037090-50"/>
    </source>
</evidence>
<keyword evidence="6 18" id="KW-0732">Signal</keyword>
<keyword evidence="13 15" id="KW-0407">Ion channel</keyword>
<reference evidence="20" key="1">
    <citation type="journal article" date="2023" name="Nat. Commun.">
        <title>Diploid and tetraploid genomes of Acorus and the evolution of monocots.</title>
        <authorList>
            <person name="Ma L."/>
            <person name="Liu K.W."/>
            <person name="Li Z."/>
            <person name="Hsiao Y.Y."/>
            <person name="Qi Y."/>
            <person name="Fu T."/>
            <person name="Tang G.D."/>
            <person name="Zhang D."/>
            <person name="Sun W.H."/>
            <person name="Liu D.K."/>
            <person name="Li Y."/>
            <person name="Chen G.Z."/>
            <person name="Liu X.D."/>
            <person name="Liao X.Y."/>
            <person name="Jiang Y.T."/>
            <person name="Yu X."/>
            <person name="Hao Y."/>
            <person name="Huang J."/>
            <person name="Zhao X.W."/>
            <person name="Ke S."/>
            <person name="Chen Y.Y."/>
            <person name="Wu W.L."/>
            <person name="Hsu J.L."/>
            <person name="Lin Y.F."/>
            <person name="Huang M.D."/>
            <person name="Li C.Y."/>
            <person name="Huang L."/>
            <person name="Wang Z.W."/>
            <person name="Zhao X."/>
            <person name="Zhong W.Y."/>
            <person name="Peng D.H."/>
            <person name="Ahmad S."/>
            <person name="Lan S."/>
            <person name="Zhang J.S."/>
            <person name="Tsai W.C."/>
            <person name="Van de Peer Y."/>
            <person name="Liu Z.J."/>
        </authorList>
    </citation>
    <scope>NUCLEOTIDE SEQUENCE</scope>
    <source>
        <strain evidence="20">CP</strain>
    </source>
</reference>
<evidence type="ECO:0000256" key="6">
    <source>
        <dbReference type="ARBA" id="ARBA00022729"/>
    </source>
</evidence>
<dbReference type="AlphaFoldDB" id="A0AAV9CN01"/>
<evidence type="ECO:0000256" key="11">
    <source>
        <dbReference type="ARBA" id="ARBA00023180"/>
    </source>
</evidence>
<keyword evidence="7 17" id="KW-1133">Transmembrane helix</keyword>
<keyword evidence="8 15" id="KW-0406">Ion transport</keyword>
<feature type="transmembrane region" description="Helical" evidence="17">
    <location>
        <begin position="586"/>
        <end position="604"/>
    </location>
</feature>
<evidence type="ECO:0000256" key="14">
    <source>
        <dbReference type="ARBA" id="ARBA00049638"/>
    </source>
</evidence>
<comment type="function">
    <text evidence="14">Glutamate-gated receptor that probably acts as a non-selective cation channel. May be involved in light-signal transduction and calcium homeostasis via the regulation of calcium influx into cells.</text>
</comment>
<dbReference type="InterPro" id="IPR015683">
    <property type="entry name" value="Ionotropic_Glu_rcpt"/>
</dbReference>
<dbReference type="InterPro" id="IPR017103">
    <property type="entry name" value="Iontropic_Glu_rcpt_pln"/>
</dbReference>
<dbReference type="FunFam" id="3.40.190.10:FF:000103">
    <property type="entry name" value="Glutamate receptor"/>
    <property type="match status" value="1"/>
</dbReference>
<dbReference type="EMBL" id="JAUJYO010000018">
    <property type="protein sequence ID" value="KAK1290150.1"/>
    <property type="molecule type" value="Genomic_DNA"/>
</dbReference>
<dbReference type="PANTHER" id="PTHR34836:SF1">
    <property type="entry name" value="OS09G0428600 PROTEIN"/>
    <property type="match status" value="1"/>
</dbReference>
<feature type="transmembrane region" description="Helical" evidence="17">
    <location>
        <begin position="648"/>
        <end position="672"/>
    </location>
</feature>
<dbReference type="InterPro" id="IPR044440">
    <property type="entry name" value="GABAb_receptor_plant_PBP1"/>
</dbReference>
<dbReference type="FunFam" id="3.40.190.10:FF:000195">
    <property type="entry name" value="Glutamate receptor 2.7"/>
    <property type="match status" value="1"/>
</dbReference>
<name>A0AAV9CN01_ACOCL</name>
<dbReference type="PIRSF" id="PIRSF037090">
    <property type="entry name" value="Iontro_Glu-like_rcpt_pln"/>
    <property type="match status" value="1"/>
</dbReference>
<feature type="domain" description="Ionotropic glutamate receptor C-terminal" evidence="19">
    <location>
        <begin position="456"/>
        <end position="806"/>
    </location>
</feature>
<evidence type="ECO:0000256" key="13">
    <source>
        <dbReference type="ARBA" id="ARBA00023303"/>
    </source>
</evidence>
<dbReference type="SMART" id="SM00079">
    <property type="entry name" value="PBPe"/>
    <property type="match status" value="1"/>
</dbReference>
<dbReference type="Pfam" id="PF10613">
    <property type="entry name" value="Lig_chan-Glu_bd"/>
    <property type="match status" value="1"/>
</dbReference>
<dbReference type="SUPFAM" id="SSF53822">
    <property type="entry name" value="Periplasmic binding protein-like I"/>
    <property type="match status" value="1"/>
</dbReference>
<keyword evidence="16" id="KW-1015">Disulfide bond</keyword>
<feature type="transmembrane region" description="Helical" evidence="17">
    <location>
        <begin position="827"/>
        <end position="851"/>
    </location>
</feature>
<comment type="similarity">
    <text evidence="2 15">Belongs to the glutamate-gated ion channel (TC 1.A.10.1) family.</text>
</comment>
<organism evidence="20 21">
    <name type="scientific">Acorus calamus</name>
    <name type="common">Sweet flag</name>
    <dbReference type="NCBI Taxonomy" id="4465"/>
    <lineage>
        <taxon>Eukaryota</taxon>
        <taxon>Viridiplantae</taxon>
        <taxon>Streptophyta</taxon>
        <taxon>Embryophyta</taxon>
        <taxon>Tracheophyta</taxon>
        <taxon>Spermatophyta</taxon>
        <taxon>Magnoliopsida</taxon>
        <taxon>Liliopsida</taxon>
        <taxon>Acoraceae</taxon>
        <taxon>Acorus</taxon>
    </lineage>
</organism>
<dbReference type="GO" id="GO:0016020">
    <property type="term" value="C:membrane"/>
    <property type="evidence" value="ECO:0007669"/>
    <property type="project" value="UniProtKB-SubCell"/>
</dbReference>
<keyword evidence="11" id="KW-0325">Glycoprotein</keyword>
<comment type="subcellular location">
    <subcellularLocation>
        <location evidence="1">Membrane</location>
        <topology evidence="1">Multi-pass membrane protein</topology>
    </subcellularLocation>
</comment>
<dbReference type="CDD" id="cd19990">
    <property type="entry name" value="PBP1_GABAb_receptor_plant"/>
    <property type="match status" value="1"/>
</dbReference>
<keyword evidence="9 15" id="KW-0472">Membrane</keyword>
<accession>A0AAV9CN01</accession>
<evidence type="ECO:0000256" key="5">
    <source>
        <dbReference type="ARBA" id="ARBA00022692"/>
    </source>
</evidence>
<protein>
    <recommendedName>
        <fullName evidence="15">Glutamate receptor</fullName>
    </recommendedName>
</protein>
<dbReference type="InterPro" id="IPR000337">
    <property type="entry name" value="GPCR_3"/>
</dbReference>
<comment type="caution">
    <text evidence="20">The sequence shown here is derived from an EMBL/GenBank/DDBJ whole genome shotgun (WGS) entry which is preliminary data.</text>
</comment>
<evidence type="ECO:0000256" key="12">
    <source>
        <dbReference type="ARBA" id="ARBA00023286"/>
    </source>
</evidence>
<evidence type="ECO:0000313" key="21">
    <source>
        <dbReference type="Proteomes" id="UP001180020"/>
    </source>
</evidence>
<feature type="disulfide bond" evidence="16">
    <location>
        <begin position="754"/>
        <end position="810"/>
    </location>
</feature>
<comment type="function">
    <text evidence="15">Glutamate-gated receptor that probably acts as non-selective cation channel.</text>
</comment>
<evidence type="ECO:0000256" key="10">
    <source>
        <dbReference type="ARBA" id="ARBA00023170"/>
    </source>
</evidence>
<dbReference type="InterPro" id="IPR001828">
    <property type="entry name" value="ANF_lig-bd_rcpt"/>
</dbReference>
<keyword evidence="12 15" id="KW-1071">Ligand-gated ion channel</keyword>
<reference evidence="20" key="2">
    <citation type="submission" date="2023-06" db="EMBL/GenBank/DDBJ databases">
        <authorList>
            <person name="Ma L."/>
            <person name="Liu K.-W."/>
            <person name="Li Z."/>
            <person name="Hsiao Y.-Y."/>
            <person name="Qi Y."/>
            <person name="Fu T."/>
            <person name="Tang G."/>
            <person name="Zhang D."/>
            <person name="Sun W.-H."/>
            <person name="Liu D.-K."/>
            <person name="Li Y."/>
            <person name="Chen G.-Z."/>
            <person name="Liu X.-D."/>
            <person name="Liao X.-Y."/>
            <person name="Jiang Y.-T."/>
            <person name="Yu X."/>
            <person name="Hao Y."/>
            <person name="Huang J."/>
            <person name="Zhao X.-W."/>
            <person name="Ke S."/>
            <person name="Chen Y.-Y."/>
            <person name="Wu W.-L."/>
            <person name="Hsu J.-L."/>
            <person name="Lin Y.-F."/>
            <person name="Huang M.-D."/>
            <person name="Li C.-Y."/>
            <person name="Huang L."/>
            <person name="Wang Z.-W."/>
            <person name="Zhao X."/>
            <person name="Zhong W.-Y."/>
            <person name="Peng D.-H."/>
            <person name="Ahmad S."/>
            <person name="Lan S."/>
            <person name="Zhang J.-S."/>
            <person name="Tsai W.-C."/>
            <person name="Van De Peer Y."/>
            <person name="Liu Z.-J."/>
        </authorList>
    </citation>
    <scope>NUCLEOTIDE SEQUENCE</scope>
    <source>
        <strain evidence="20">CP</strain>
        <tissue evidence="20">Leaves</tissue>
    </source>
</reference>
<dbReference type="SUPFAM" id="SSF53850">
    <property type="entry name" value="Periplasmic binding protein-like II"/>
    <property type="match status" value="1"/>
</dbReference>
<evidence type="ECO:0000313" key="20">
    <source>
        <dbReference type="EMBL" id="KAK1290150.1"/>
    </source>
</evidence>
<evidence type="ECO:0000256" key="4">
    <source>
        <dbReference type="ARBA" id="ARBA00022448"/>
    </source>
</evidence>
<sequence length="964" mass="105924">MRRLVVILSSLFFFTSLVVDGGPVPFDVGVVLDMGSWEARMSRSCMSVAIDDFYSVHGDYLTRLALHYVDSQGDVIGAASAAVDLLKSKQVHAIIGPQTSSQAVFVSDLGNRSHVPIVSFSATCPSLSSPDNPYFIRTVLSDSFQAGAIAALASAFKWRQLVPIYEDSDYGSGFMPYFVDALRAVDARVPYRCVIPLSASDDRILEELYRLMTMQTRVFVVHASTSLGSRIFAKAAEVGMMSEGYAWVMTTGMTSFLGSVDAAVVENSMQGVLGLKAYVPTQTSRFRDFRKAWKREYLKEYPDSDVPELSIFGLRAYDTVWALATAAEKIGGLGSGFKSSSSNDSTDLLSLPVSSNGPNLLNELLETEFNGLGGKFRLVDRQLALSAFQIVNVIGGGERRIGFWTPAQGLLRHLDRSIAGRAYSASKDDLSPVIWPGESTVVPKDWAPPTSGKKLRLAVPGPVKQGFNSFLQVGWDPFTNGSVVGGFVIDLFEAAVELLPYAIEYEYVPFEHADRTSRGDYDKLTYSVYSKEYDGAVGDITIRANRSNYVDFTLPYTDSSVSMLVLLKEQKTKSAWTFLKPLTTDLWAASTAFFVYTGFVVWVIEHRINEQFRGPPTQQLGTVFYFTFSTLVFAHTERVVSNLSRVVVIVWVFVVLILTSSYTASLTSMLTVKQLQPRVTSVEQLKANGDYVGYLNHSFVLGLLKKSGFEELKLMSYKSPDEYAEALKKGSRNGGVSAIIDETPYIRLLLSRYCGSFTMVGPIYKAGGFGFAFPKGSPLVPDLSRAILNVTEGDRMVDIERRWFGDETACSDQSNTITSNRLSIASFWGLFLITGIASAAALIIFIALFLYKNRQVLKETENEGSTLRRLSMMVKRFDEKDPSAHTFRRTETKGEGGGTPVVPRSVDASPLRMFDCSGGEGGADVVTARPSSDDVFASPGNDIVSVARSDSEVARGLEMTVVRW</sequence>
<dbReference type="InterPro" id="IPR019594">
    <property type="entry name" value="Glu/Gly-bd"/>
</dbReference>
<dbReference type="Gene3D" id="3.40.50.2300">
    <property type="match status" value="3"/>
</dbReference>
<evidence type="ECO:0000256" key="9">
    <source>
        <dbReference type="ARBA" id="ARBA00023136"/>
    </source>
</evidence>
<dbReference type="Pfam" id="PF00060">
    <property type="entry name" value="Lig_chan"/>
    <property type="match status" value="1"/>
</dbReference>
<evidence type="ECO:0000256" key="7">
    <source>
        <dbReference type="ARBA" id="ARBA00022989"/>
    </source>
</evidence>
<keyword evidence="21" id="KW-1185">Reference proteome</keyword>
<evidence type="ECO:0000256" key="18">
    <source>
        <dbReference type="SAM" id="SignalP"/>
    </source>
</evidence>
<dbReference type="Gene3D" id="1.10.287.70">
    <property type="match status" value="1"/>
</dbReference>
<dbReference type="CDD" id="cd13686">
    <property type="entry name" value="GluR_Plant"/>
    <property type="match status" value="1"/>
</dbReference>
<proteinExistence type="inferred from homology"/>
<dbReference type="Gene3D" id="3.40.190.10">
    <property type="entry name" value="Periplasmic binding protein-like II"/>
    <property type="match status" value="2"/>
</dbReference>
<dbReference type="Proteomes" id="UP001180020">
    <property type="component" value="Unassembled WGS sequence"/>
</dbReference>
<keyword evidence="4 15" id="KW-0813">Transport</keyword>